<evidence type="ECO:0000256" key="1">
    <source>
        <dbReference type="SAM" id="MobiDB-lite"/>
    </source>
</evidence>
<evidence type="ECO:0000313" key="3">
    <source>
        <dbReference type="Proteomes" id="UP000239388"/>
    </source>
</evidence>
<accession>A0A2S8FHU5</accession>
<dbReference type="Proteomes" id="UP000239388">
    <property type="component" value="Unassembled WGS sequence"/>
</dbReference>
<feature type="compositionally biased region" description="Basic and acidic residues" evidence="1">
    <location>
        <begin position="119"/>
        <end position="131"/>
    </location>
</feature>
<dbReference type="AlphaFoldDB" id="A0A2S8FHU5"/>
<feature type="compositionally biased region" description="Pro residues" evidence="1">
    <location>
        <begin position="76"/>
        <end position="86"/>
    </location>
</feature>
<reference evidence="2 3" key="1">
    <citation type="submission" date="2018-02" db="EMBL/GenBank/DDBJ databases">
        <title>Comparative genomes isolates from brazilian mangrove.</title>
        <authorList>
            <person name="Araujo J.E."/>
            <person name="Taketani R.G."/>
            <person name="Silva M.C.P."/>
            <person name="Loureco M.V."/>
            <person name="Andreote F.D."/>
        </authorList>
    </citation>
    <scope>NUCLEOTIDE SEQUENCE [LARGE SCALE GENOMIC DNA]</scope>
    <source>
        <strain evidence="2 3">NAP PRIS-MGV</strain>
    </source>
</reference>
<feature type="compositionally biased region" description="Acidic residues" evidence="1">
    <location>
        <begin position="166"/>
        <end position="175"/>
    </location>
</feature>
<gene>
    <name evidence="2" type="ORF">C5Y98_20245</name>
</gene>
<name>A0A2S8FHU5_9BACT</name>
<protein>
    <submittedName>
        <fullName evidence="2">Uncharacterized protein</fullName>
    </submittedName>
</protein>
<feature type="region of interest" description="Disordered" evidence="1">
    <location>
        <begin position="56"/>
        <end position="247"/>
    </location>
</feature>
<dbReference type="RefSeq" id="WP_105356920.1">
    <property type="nucleotide sequence ID" value="NZ_PUIB01000019.1"/>
</dbReference>
<evidence type="ECO:0000313" key="2">
    <source>
        <dbReference type="EMBL" id="PQO31745.1"/>
    </source>
</evidence>
<organism evidence="2 3">
    <name type="scientific">Blastopirellula marina</name>
    <dbReference type="NCBI Taxonomy" id="124"/>
    <lineage>
        <taxon>Bacteria</taxon>
        <taxon>Pseudomonadati</taxon>
        <taxon>Planctomycetota</taxon>
        <taxon>Planctomycetia</taxon>
        <taxon>Pirellulales</taxon>
        <taxon>Pirellulaceae</taxon>
        <taxon>Blastopirellula</taxon>
    </lineage>
</organism>
<dbReference type="OrthoDB" id="292763at2"/>
<proteinExistence type="predicted"/>
<dbReference type="EMBL" id="PUIB01000019">
    <property type="protein sequence ID" value="PQO31745.1"/>
    <property type="molecule type" value="Genomic_DNA"/>
</dbReference>
<comment type="caution">
    <text evidence="2">The sequence shown here is derived from an EMBL/GenBank/DDBJ whole genome shotgun (WGS) entry which is preliminary data.</text>
</comment>
<sequence>MIVVFLFAVINLLAGFACAVMLGYGPRPWYALFLPSGGDNLVRIEAIEADVETQPTAAADTIAPTPPKPKVETQPAPEPEPEPAPQPAVIETVVKEPVVEASPEPAPPEPVGEPAAESVEAKPEQAVREPVAEETVAEASTPPEVAAPTPASEKETEVDSKLSPSLEEEENELEDYLAGRREEPTESSNAMPEVASLDDIEAMFASAGATQDDADLETAPAKLASKDSDEEIDDRPLDQDDIAALFK</sequence>